<name>A0A563E649_9MICO</name>
<dbReference type="InterPro" id="IPR015424">
    <property type="entry name" value="PyrdxlP-dep_Trfase"/>
</dbReference>
<gene>
    <name evidence="7" type="primary">bioA</name>
    <name evidence="8" type="ORF">FGL98_04115</name>
</gene>
<feature type="site" description="Participates in the substrate recognition with KAPA and in a stacking interaction with the adenine ring of SAM" evidence="7">
    <location>
        <position position="25"/>
    </location>
</feature>
<comment type="similarity">
    <text evidence="7">Belongs to the class-III pyridoxal-phosphate-dependent aminotransferase family. BioA subfamily.</text>
</comment>
<comment type="caution">
    <text evidence="8">The sequence shown here is derived from an EMBL/GenBank/DDBJ whole genome shotgun (WGS) entry which is preliminary data.</text>
</comment>
<dbReference type="SUPFAM" id="SSF53383">
    <property type="entry name" value="PLP-dependent transferases"/>
    <property type="match status" value="1"/>
</dbReference>
<dbReference type="CDD" id="cd00610">
    <property type="entry name" value="OAT_like"/>
    <property type="match status" value="1"/>
</dbReference>
<dbReference type="InterPro" id="IPR015422">
    <property type="entry name" value="PyrdxlP-dep_Trfase_small"/>
</dbReference>
<evidence type="ECO:0000256" key="3">
    <source>
        <dbReference type="ARBA" id="ARBA00022679"/>
    </source>
</evidence>
<dbReference type="RefSeq" id="WP_146315475.1">
    <property type="nucleotide sequence ID" value="NZ_VCQV01000004.1"/>
</dbReference>
<dbReference type="GO" id="GO:0030170">
    <property type="term" value="F:pyridoxal phosphate binding"/>
    <property type="evidence" value="ECO:0007669"/>
    <property type="project" value="UniProtKB-UniRule"/>
</dbReference>
<dbReference type="PANTHER" id="PTHR42684:SF17">
    <property type="entry name" value="ADENOSYLMETHIONINE-8-AMINO-7-OXONONANOATE AMINOTRANSFERASE"/>
    <property type="match status" value="1"/>
</dbReference>
<comment type="cofactor">
    <cofactor evidence="1 7">
        <name>pyridoxal 5'-phosphate</name>
        <dbReference type="ChEBI" id="CHEBI:597326"/>
    </cofactor>
</comment>
<dbReference type="EMBL" id="VCQV01000004">
    <property type="protein sequence ID" value="TWP37905.1"/>
    <property type="molecule type" value="Genomic_DNA"/>
</dbReference>
<comment type="function">
    <text evidence="7">Catalyzes the transfer of the alpha-amino group from S-adenosyl-L-methionine (SAM) to 7-keto-8-aminopelargonic acid (KAPA) to form 7,8-diaminopelargonic acid (DAPA). It is the only aminotransferase known to utilize SAM as an amino donor.</text>
</comment>
<comment type="pathway">
    <text evidence="7">Cofactor biosynthesis; biotin biosynthesis; 7,8-diaminononanoate from 8-amino-7-oxononanoate (SAM route): step 1/1.</text>
</comment>
<reference evidence="8 9" key="2">
    <citation type="submission" date="2019-08" db="EMBL/GenBank/DDBJ databases">
        <title>Jejuicoccus antrihumi gen. nov., sp. nov., a new member of the family Dermacoccaceae isolated from a cave.</title>
        <authorList>
            <person name="Schumann P."/>
            <person name="Kim I.S."/>
        </authorList>
    </citation>
    <scope>NUCLEOTIDE SEQUENCE [LARGE SCALE GENOMIC DNA]</scope>
    <source>
        <strain evidence="8 9">C5-26</strain>
    </source>
</reference>
<dbReference type="HAMAP" id="MF_00834">
    <property type="entry name" value="BioA"/>
    <property type="match status" value="1"/>
</dbReference>
<feature type="modified residue" description="N6-(pyridoxal phosphate)lysine" evidence="7">
    <location>
        <position position="293"/>
    </location>
</feature>
<dbReference type="AlphaFoldDB" id="A0A563E649"/>
<evidence type="ECO:0000313" key="8">
    <source>
        <dbReference type="EMBL" id="TWP37905.1"/>
    </source>
</evidence>
<dbReference type="Gene3D" id="3.90.1150.10">
    <property type="entry name" value="Aspartate Aminotransferase, domain 1"/>
    <property type="match status" value="1"/>
</dbReference>
<evidence type="ECO:0000256" key="4">
    <source>
        <dbReference type="ARBA" id="ARBA00022691"/>
    </source>
</evidence>
<evidence type="ECO:0000256" key="6">
    <source>
        <dbReference type="ARBA" id="ARBA00022898"/>
    </source>
</evidence>
<dbReference type="UniPathway" id="UPA00078">
    <property type="reaction ID" value="UER00160"/>
</dbReference>
<dbReference type="InterPro" id="IPR049704">
    <property type="entry name" value="Aminotrans_3_PPA_site"/>
</dbReference>
<sequence>MHQPLATPQVTDLLDFDRAHVWHPYSSALAPSTTRLVESANGIRLRLRETDGTVREVVDAMSSWWCAVHGYAVPQLDAAARDQLERMSHVMFGGLTNEPAIRLARALTERAPRADGYAPLEQVFLADSGSVSVEVALKLAWQAHAAAGRPRRTMFTIRGGYHGDTLAPMSVCDPLDGMHTLFRGVLPQQVFAPRPPAGLDADTPTYAEWERQVRALYAQHADDVAAVVLEPVLQGAGGMHIYPPQAVALLAALARESGALVIFDEIATGLGRTGTMWAADRCAVVPDIMCTGKALTGGYLTLAAVLCTRAVAEAVSSGSAGALMHGPTFMGNPLACAVACASLDLIGSHTLQRTERMQAELDEALDPARALDCVRDVRTLGAVGVIQLHEPVDVERVIAAALRRGVWVRPFRDLVYAMPPFVSDADDIALIGRAMVEAIQEVHG</sequence>
<dbReference type="PANTHER" id="PTHR42684">
    <property type="entry name" value="ADENOSYLMETHIONINE-8-AMINO-7-OXONONANOATE AMINOTRANSFERASE"/>
    <property type="match status" value="1"/>
</dbReference>
<keyword evidence="6 7" id="KW-0663">Pyridoxal phosphate</keyword>
<dbReference type="InterPro" id="IPR005814">
    <property type="entry name" value="Aminotrans_3"/>
</dbReference>
<dbReference type="NCBIfam" id="TIGR00508">
    <property type="entry name" value="bioA"/>
    <property type="match status" value="1"/>
</dbReference>
<dbReference type="InterPro" id="IPR005815">
    <property type="entry name" value="BioA"/>
</dbReference>
<feature type="binding site" evidence="7">
    <location>
        <begin position="129"/>
        <end position="130"/>
    </location>
    <ligand>
        <name>pyridoxal 5'-phosphate</name>
        <dbReference type="ChEBI" id="CHEBI:597326"/>
    </ligand>
</feature>
<keyword evidence="9" id="KW-1185">Reference proteome</keyword>
<dbReference type="InterPro" id="IPR015421">
    <property type="entry name" value="PyrdxlP-dep_Trfase_major"/>
</dbReference>
<dbReference type="Gene3D" id="3.40.640.10">
    <property type="entry name" value="Type I PLP-dependent aspartate aminotransferase-like (Major domain)"/>
    <property type="match status" value="1"/>
</dbReference>
<comment type="subunit">
    <text evidence="7">Homodimer.</text>
</comment>
<proteinExistence type="inferred from homology"/>
<dbReference type="Proteomes" id="UP000320244">
    <property type="component" value="Unassembled WGS sequence"/>
</dbReference>
<evidence type="ECO:0000313" key="9">
    <source>
        <dbReference type="Proteomes" id="UP000320244"/>
    </source>
</evidence>
<evidence type="ECO:0000256" key="2">
    <source>
        <dbReference type="ARBA" id="ARBA00022576"/>
    </source>
</evidence>
<organism evidence="8 9">
    <name type="scientific">Leekyejoonella antrihumi</name>
    <dbReference type="NCBI Taxonomy" id="1660198"/>
    <lineage>
        <taxon>Bacteria</taxon>
        <taxon>Bacillati</taxon>
        <taxon>Actinomycetota</taxon>
        <taxon>Actinomycetes</taxon>
        <taxon>Micrococcales</taxon>
        <taxon>Dermacoccaceae</taxon>
        <taxon>Leekyejoonella</taxon>
    </lineage>
</organism>
<feature type="binding site" evidence="7">
    <location>
        <position position="64"/>
    </location>
    <ligand>
        <name>substrate</name>
    </ligand>
</feature>
<comment type="catalytic activity">
    <reaction evidence="7">
        <text>(8S)-8-amino-7-oxononanoate + S-adenosyl-L-methionine = S-adenosyl-4-methylsulfanyl-2-oxobutanoate + (7R,8S)-7,8-diammoniononanoate</text>
        <dbReference type="Rhea" id="RHEA:16861"/>
        <dbReference type="ChEBI" id="CHEBI:16490"/>
        <dbReference type="ChEBI" id="CHEBI:59789"/>
        <dbReference type="ChEBI" id="CHEBI:149468"/>
        <dbReference type="ChEBI" id="CHEBI:149469"/>
        <dbReference type="EC" id="2.6.1.62"/>
    </reaction>
</comment>
<feature type="binding site" evidence="7">
    <location>
        <begin position="327"/>
        <end position="328"/>
    </location>
    <ligand>
        <name>pyridoxal 5'-phosphate</name>
        <dbReference type="ChEBI" id="CHEBI:597326"/>
    </ligand>
</feature>
<feature type="binding site" evidence="7">
    <location>
        <position position="326"/>
    </location>
    <ligand>
        <name>substrate</name>
    </ligand>
</feature>
<feature type="binding site" evidence="7">
    <location>
        <position position="264"/>
    </location>
    <ligand>
        <name>pyridoxal 5'-phosphate</name>
        <dbReference type="ChEBI" id="CHEBI:597326"/>
    </ligand>
</feature>
<dbReference type="GO" id="GO:0009102">
    <property type="term" value="P:biotin biosynthetic process"/>
    <property type="evidence" value="ECO:0007669"/>
    <property type="project" value="UniProtKB-UniRule"/>
</dbReference>
<feature type="binding site" evidence="7">
    <location>
        <position position="409"/>
    </location>
    <ligand>
        <name>substrate</name>
    </ligand>
</feature>
<keyword evidence="7" id="KW-0963">Cytoplasm</keyword>
<keyword evidence="2 7" id="KW-0032">Aminotransferase</keyword>
<evidence type="ECO:0000256" key="7">
    <source>
        <dbReference type="HAMAP-Rule" id="MF_00834"/>
    </source>
</evidence>
<dbReference type="GO" id="GO:0005737">
    <property type="term" value="C:cytoplasm"/>
    <property type="evidence" value="ECO:0007669"/>
    <property type="project" value="UniProtKB-SubCell"/>
</dbReference>
<feature type="binding site" evidence="7">
    <location>
        <position position="293"/>
    </location>
    <ligand>
        <name>substrate</name>
    </ligand>
</feature>
<feature type="binding site" evidence="7">
    <location>
        <position position="161"/>
    </location>
    <ligand>
        <name>substrate</name>
    </ligand>
</feature>
<dbReference type="Pfam" id="PF00202">
    <property type="entry name" value="Aminotran_3"/>
    <property type="match status" value="1"/>
</dbReference>
<evidence type="ECO:0000256" key="1">
    <source>
        <dbReference type="ARBA" id="ARBA00001933"/>
    </source>
</evidence>
<dbReference type="EC" id="2.6.1.62" evidence="7"/>
<keyword evidence="4 7" id="KW-0949">S-adenosyl-L-methionine</keyword>
<evidence type="ECO:0000256" key="5">
    <source>
        <dbReference type="ARBA" id="ARBA00022756"/>
    </source>
</evidence>
<dbReference type="NCBIfam" id="NF004624">
    <property type="entry name" value="PRK05964.1"/>
    <property type="match status" value="1"/>
</dbReference>
<dbReference type="GO" id="GO:0004015">
    <property type="term" value="F:adenosylmethionine-8-amino-7-oxononanoate transaminase activity"/>
    <property type="evidence" value="ECO:0007669"/>
    <property type="project" value="UniProtKB-UniRule"/>
</dbReference>
<keyword evidence="3 7" id="KW-0808">Transferase</keyword>
<accession>A0A563E649</accession>
<protein>
    <recommendedName>
        <fullName evidence="7">Adenosylmethionine-8-amino-7-oxononanoate aminotransferase</fullName>
        <ecNumber evidence="7">2.6.1.62</ecNumber>
    </recommendedName>
    <alternativeName>
        <fullName evidence="7">7,8-diamino-pelargonic acid aminotransferase</fullName>
        <shortName evidence="7">DAPA AT</shortName>
        <shortName evidence="7">DAPA aminotransferase</shortName>
    </alternativeName>
    <alternativeName>
        <fullName evidence="7">7,8-diaminononanoate synthase</fullName>
        <shortName evidence="7">DANS</shortName>
    </alternativeName>
    <alternativeName>
        <fullName evidence="7">Diaminopelargonic acid synthase</fullName>
    </alternativeName>
</protein>
<keyword evidence="5 7" id="KW-0093">Biotin biosynthesis</keyword>
<dbReference type="OrthoDB" id="9801052at2"/>
<comment type="subcellular location">
    <subcellularLocation>
        <location evidence="7">Cytoplasm</location>
    </subcellularLocation>
</comment>
<reference evidence="8 9" key="1">
    <citation type="submission" date="2019-05" db="EMBL/GenBank/DDBJ databases">
        <authorList>
            <person name="Lee S.D."/>
        </authorList>
    </citation>
    <scope>NUCLEOTIDE SEQUENCE [LARGE SCALE GENOMIC DNA]</scope>
    <source>
        <strain evidence="8 9">C5-26</strain>
    </source>
</reference>
<dbReference type="PROSITE" id="PS00600">
    <property type="entry name" value="AA_TRANSFER_CLASS_3"/>
    <property type="match status" value="1"/>
</dbReference>